<feature type="non-terminal residue" evidence="2">
    <location>
        <position position="1"/>
    </location>
</feature>
<accession>A0AAD4K7M5</accession>
<dbReference type="AlphaFoldDB" id="A0AAD4K7M5"/>
<evidence type="ECO:0008006" key="4">
    <source>
        <dbReference type="Google" id="ProtNLM"/>
    </source>
</evidence>
<evidence type="ECO:0000313" key="3">
    <source>
        <dbReference type="Proteomes" id="UP001200034"/>
    </source>
</evidence>
<organism evidence="2 3">
    <name type="scientific">Drosophila rubida</name>
    <dbReference type="NCBI Taxonomy" id="30044"/>
    <lineage>
        <taxon>Eukaryota</taxon>
        <taxon>Metazoa</taxon>
        <taxon>Ecdysozoa</taxon>
        <taxon>Arthropoda</taxon>
        <taxon>Hexapoda</taxon>
        <taxon>Insecta</taxon>
        <taxon>Pterygota</taxon>
        <taxon>Neoptera</taxon>
        <taxon>Endopterygota</taxon>
        <taxon>Diptera</taxon>
        <taxon>Brachycera</taxon>
        <taxon>Muscomorpha</taxon>
        <taxon>Ephydroidea</taxon>
        <taxon>Drosophilidae</taxon>
        <taxon>Drosophila</taxon>
    </lineage>
</organism>
<protein>
    <recommendedName>
        <fullName evidence="4">Secreted protein</fullName>
    </recommendedName>
</protein>
<keyword evidence="3" id="KW-1185">Reference proteome</keyword>
<sequence>FAKMHNLIILLALLICVGASGVLSSSNVTIHMDDYIRLNQRQYEDKVKSFEDEIAAFRETYGRELRAISVQADLLQLKLDEATYRLRPIELIDSWHNQCVQNYSATIPTVATVRAALTSCTTAAQSNLNGYLQNAQNTQNSLKSYHTTNLKNLLNDCEKRHPQSQQNYTICVTNAVSTKLSFIEFRSLYQLSLTQIATANANTVSYQKNFITYMQQANCSANTRITQAWECSFNTVYSTITTLGVATRLIDDCIANRMACASVACTAGCKNHMTVSLTQADFLNTTISNPFIGLSSKLGCLEIKFKD</sequence>
<reference evidence="2" key="1">
    <citation type="journal article" date="2021" name="Mol. Ecol. Resour.">
        <title>Phylogenomic analyses of the genus Drosophila reveals genomic signals of climate adaptation.</title>
        <authorList>
            <person name="Li F."/>
            <person name="Rane R.V."/>
            <person name="Luria V."/>
            <person name="Xiong Z."/>
            <person name="Chen J."/>
            <person name="Li Z."/>
            <person name="Catullo R.A."/>
            <person name="Griffin P.C."/>
            <person name="Schiffer M."/>
            <person name="Pearce S."/>
            <person name="Lee S.F."/>
            <person name="McElroy K."/>
            <person name="Stocker A."/>
            <person name="Shirriffs J."/>
            <person name="Cockerell F."/>
            <person name="Coppin C."/>
            <person name="Sgro C.M."/>
            <person name="Karger A."/>
            <person name="Cain J.W."/>
            <person name="Weber J.A."/>
            <person name="Santpere G."/>
            <person name="Kirschner M.W."/>
            <person name="Hoffmann A.A."/>
            <person name="Oakeshott J.G."/>
            <person name="Zhang G."/>
        </authorList>
    </citation>
    <scope>NUCLEOTIDE SEQUENCE</scope>
    <source>
        <strain evidence="2">BGI-SZ-2011g</strain>
    </source>
</reference>
<name>A0AAD4K7M5_9MUSC</name>
<feature type="chain" id="PRO_5042049487" description="Secreted protein" evidence="1">
    <location>
        <begin position="20"/>
        <end position="307"/>
    </location>
</feature>
<dbReference type="EMBL" id="JAJJHW010000681">
    <property type="protein sequence ID" value="KAH8384582.1"/>
    <property type="molecule type" value="Genomic_DNA"/>
</dbReference>
<feature type="signal peptide" evidence="1">
    <location>
        <begin position="1"/>
        <end position="19"/>
    </location>
</feature>
<gene>
    <name evidence="2" type="ORF">KR093_001626</name>
</gene>
<evidence type="ECO:0000256" key="1">
    <source>
        <dbReference type="SAM" id="SignalP"/>
    </source>
</evidence>
<keyword evidence="1" id="KW-0732">Signal</keyword>
<comment type="caution">
    <text evidence="2">The sequence shown here is derived from an EMBL/GenBank/DDBJ whole genome shotgun (WGS) entry which is preliminary data.</text>
</comment>
<proteinExistence type="predicted"/>
<dbReference type="Proteomes" id="UP001200034">
    <property type="component" value="Unassembled WGS sequence"/>
</dbReference>
<evidence type="ECO:0000313" key="2">
    <source>
        <dbReference type="EMBL" id="KAH8384582.1"/>
    </source>
</evidence>